<evidence type="ECO:0000259" key="1">
    <source>
        <dbReference type="Pfam" id="PF03372"/>
    </source>
</evidence>
<proteinExistence type="predicted"/>
<dbReference type="SUPFAM" id="SSF56219">
    <property type="entry name" value="DNase I-like"/>
    <property type="match status" value="1"/>
</dbReference>
<sequence>MKITSLNTWGGRAGKENLLSFFKEQKDSTDIFCLQEIWSAPYRDFDGHSAGGAAINHDQIMTKGMQEISATLSEYRSYFRPHFMDNYGLMMLIKNNLDVLAEGDIFVYKEKGHVPEGDIGNHARNIQYVTLIRDGKPLTIINFHGLWNGQGKTDTEDRLNQSKNIINFIDSLNSEVVFCGDFNLLPDTESINLFEKAGLINLVKKYGVTSTRSSFYTKSEKYADYIFVSKGIGVKNFKVMSDEVSDHLPLYLEIS</sequence>
<dbReference type="InterPro" id="IPR005135">
    <property type="entry name" value="Endo/exonuclease/phosphatase"/>
</dbReference>
<feature type="domain" description="Endonuclease/exonuclease/phosphatase" evidence="1">
    <location>
        <begin position="5"/>
        <end position="247"/>
    </location>
</feature>
<protein>
    <recommendedName>
        <fullName evidence="1">Endonuclease/exonuclease/phosphatase domain-containing protein</fullName>
    </recommendedName>
</protein>
<evidence type="ECO:0000313" key="3">
    <source>
        <dbReference type="Proteomes" id="UP000230758"/>
    </source>
</evidence>
<comment type="caution">
    <text evidence="2">The sequence shown here is derived from an EMBL/GenBank/DDBJ whole genome shotgun (WGS) entry which is preliminary data.</text>
</comment>
<accession>A0A2M7WT96</accession>
<evidence type="ECO:0000313" key="2">
    <source>
        <dbReference type="EMBL" id="PJA33240.1"/>
    </source>
</evidence>
<dbReference type="AlphaFoldDB" id="A0A2M7WT96"/>
<reference evidence="3" key="1">
    <citation type="submission" date="2017-09" db="EMBL/GenBank/DDBJ databases">
        <title>Depth-based differentiation of microbial function through sediment-hosted aquifers and enrichment of novel symbionts in the deep terrestrial subsurface.</title>
        <authorList>
            <person name="Probst A.J."/>
            <person name="Ladd B."/>
            <person name="Jarett J.K."/>
            <person name="Geller-Mcgrath D.E."/>
            <person name="Sieber C.M.K."/>
            <person name="Emerson J.B."/>
            <person name="Anantharaman K."/>
            <person name="Thomas B.C."/>
            <person name="Malmstrom R."/>
            <person name="Stieglmeier M."/>
            <person name="Klingl A."/>
            <person name="Woyke T."/>
            <person name="Ryan C.M."/>
            <person name="Banfield J.F."/>
        </authorList>
    </citation>
    <scope>NUCLEOTIDE SEQUENCE [LARGE SCALE GENOMIC DNA]</scope>
</reference>
<dbReference type="EMBL" id="PFXF01000001">
    <property type="protein sequence ID" value="PJA33240.1"/>
    <property type="molecule type" value="Genomic_DNA"/>
</dbReference>
<dbReference type="InterPro" id="IPR036691">
    <property type="entry name" value="Endo/exonu/phosph_ase_sf"/>
</dbReference>
<organism evidence="2 3">
    <name type="scientific">Candidatus Zambryskibacteria bacterium CG_4_9_14_3_um_filter_42_15</name>
    <dbReference type="NCBI Taxonomy" id="1975112"/>
    <lineage>
        <taxon>Bacteria</taxon>
        <taxon>Candidatus Zambryskiibacteriota</taxon>
    </lineage>
</organism>
<dbReference type="Gene3D" id="3.60.10.10">
    <property type="entry name" value="Endonuclease/exonuclease/phosphatase"/>
    <property type="match status" value="1"/>
</dbReference>
<dbReference type="GO" id="GO:0003824">
    <property type="term" value="F:catalytic activity"/>
    <property type="evidence" value="ECO:0007669"/>
    <property type="project" value="InterPro"/>
</dbReference>
<dbReference type="Proteomes" id="UP000230758">
    <property type="component" value="Unassembled WGS sequence"/>
</dbReference>
<name>A0A2M7WT96_9BACT</name>
<dbReference type="Pfam" id="PF03372">
    <property type="entry name" value="Exo_endo_phos"/>
    <property type="match status" value="1"/>
</dbReference>
<gene>
    <name evidence="2" type="ORF">CO185_00060</name>
</gene>